<gene>
    <name evidence="1" type="ORF">L1987_77870</name>
</gene>
<accession>A0ACB8ZBA9</accession>
<protein>
    <submittedName>
        <fullName evidence="1">Uncharacterized protein</fullName>
    </submittedName>
</protein>
<comment type="caution">
    <text evidence="1">The sequence shown here is derived from an EMBL/GenBank/DDBJ whole genome shotgun (WGS) entry which is preliminary data.</text>
</comment>
<evidence type="ECO:0000313" key="2">
    <source>
        <dbReference type="Proteomes" id="UP001056120"/>
    </source>
</evidence>
<reference evidence="1 2" key="2">
    <citation type="journal article" date="2022" name="Mol. Ecol. Resour.">
        <title>The genomes of chicory, endive, great burdock and yacon provide insights into Asteraceae paleo-polyploidization history and plant inulin production.</title>
        <authorList>
            <person name="Fan W."/>
            <person name="Wang S."/>
            <person name="Wang H."/>
            <person name="Wang A."/>
            <person name="Jiang F."/>
            <person name="Liu H."/>
            <person name="Zhao H."/>
            <person name="Xu D."/>
            <person name="Zhang Y."/>
        </authorList>
    </citation>
    <scope>NUCLEOTIDE SEQUENCE [LARGE SCALE GENOMIC DNA]</scope>
    <source>
        <strain evidence="2">cv. Yunnan</strain>
        <tissue evidence="1">Leaves</tissue>
    </source>
</reference>
<organism evidence="1 2">
    <name type="scientific">Smallanthus sonchifolius</name>
    <dbReference type="NCBI Taxonomy" id="185202"/>
    <lineage>
        <taxon>Eukaryota</taxon>
        <taxon>Viridiplantae</taxon>
        <taxon>Streptophyta</taxon>
        <taxon>Embryophyta</taxon>
        <taxon>Tracheophyta</taxon>
        <taxon>Spermatophyta</taxon>
        <taxon>Magnoliopsida</taxon>
        <taxon>eudicotyledons</taxon>
        <taxon>Gunneridae</taxon>
        <taxon>Pentapetalae</taxon>
        <taxon>asterids</taxon>
        <taxon>campanulids</taxon>
        <taxon>Asterales</taxon>
        <taxon>Asteraceae</taxon>
        <taxon>Asteroideae</taxon>
        <taxon>Heliantheae alliance</taxon>
        <taxon>Millerieae</taxon>
        <taxon>Smallanthus</taxon>
    </lineage>
</organism>
<reference evidence="2" key="1">
    <citation type="journal article" date="2022" name="Mol. Ecol. Resour.">
        <title>The genomes of chicory, endive, great burdock and yacon provide insights into Asteraceae palaeo-polyploidization history and plant inulin production.</title>
        <authorList>
            <person name="Fan W."/>
            <person name="Wang S."/>
            <person name="Wang H."/>
            <person name="Wang A."/>
            <person name="Jiang F."/>
            <person name="Liu H."/>
            <person name="Zhao H."/>
            <person name="Xu D."/>
            <person name="Zhang Y."/>
        </authorList>
    </citation>
    <scope>NUCLEOTIDE SEQUENCE [LARGE SCALE GENOMIC DNA]</scope>
    <source>
        <strain evidence="2">cv. Yunnan</strain>
    </source>
</reference>
<proteinExistence type="predicted"/>
<keyword evidence="2" id="KW-1185">Reference proteome</keyword>
<dbReference type="Proteomes" id="UP001056120">
    <property type="component" value="Linkage Group LG26"/>
</dbReference>
<name>A0ACB8ZBA9_9ASTR</name>
<evidence type="ECO:0000313" key="1">
    <source>
        <dbReference type="EMBL" id="KAI3694888.1"/>
    </source>
</evidence>
<sequence length="278" mass="32046">MKRTNSKKMKAKSKGKSSGIVEKKTLRRWRKGTREKRKLAKKNMEEEDQKIGLNFSDSDDDQTPLSLLLKNIKGKEREVGDSSKVIEVFPKELQKLTGKDLDSDFKEVQVVEKEMVPDLGNAETKMEVVATIEVQNTMVSNKTIWGAEDFVLKEIDDAFKLNEMDLGEKGPKIKENNDTDKLSEICFGEGLQMDREDNDEDGPSGMKESMEEESEKTKKNLYLKRVKTMEKSSVETRGQRRYKYKVRRSERLTNKALSRFTNTEKDPICLDTDEKVKE</sequence>
<dbReference type="EMBL" id="CM042043">
    <property type="protein sequence ID" value="KAI3694888.1"/>
    <property type="molecule type" value="Genomic_DNA"/>
</dbReference>